<organism evidence="7 8">
    <name type="scientific">Streptomyces hundungensis</name>
    <dbReference type="NCBI Taxonomy" id="1077946"/>
    <lineage>
        <taxon>Bacteria</taxon>
        <taxon>Bacillati</taxon>
        <taxon>Actinomycetota</taxon>
        <taxon>Actinomycetes</taxon>
        <taxon>Kitasatosporales</taxon>
        <taxon>Streptomycetaceae</taxon>
        <taxon>Streptomyces</taxon>
    </lineage>
</organism>
<evidence type="ECO:0000256" key="5">
    <source>
        <dbReference type="SAM" id="MobiDB-lite"/>
    </source>
</evidence>
<evidence type="ECO:0000256" key="2">
    <source>
        <dbReference type="ARBA" id="ARBA00022741"/>
    </source>
</evidence>
<dbReference type="RefSeq" id="WP_120726180.1">
    <property type="nucleotide sequence ID" value="NZ_CP032698.1"/>
</dbReference>
<keyword evidence="3 7" id="KW-0418">Kinase</keyword>
<evidence type="ECO:0000259" key="6">
    <source>
        <dbReference type="PROSITE" id="PS50011"/>
    </source>
</evidence>
<accession>A0A387HPA1</accession>
<keyword evidence="8" id="KW-1185">Reference proteome</keyword>
<dbReference type="EC" id="2.7.11.1" evidence="7"/>
<dbReference type="PANTHER" id="PTHR43289">
    <property type="entry name" value="MITOGEN-ACTIVATED PROTEIN KINASE KINASE KINASE 20-RELATED"/>
    <property type="match status" value="1"/>
</dbReference>
<name>A0A387HPA1_9ACTN</name>
<dbReference type="CDD" id="cd14014">
    <property type="entry name" value="STKc_PknB_like"/>
    <property type="match status" value="1"/>
</dbReference>
<dbReference type="InterPro" id="IPR015943">
    <property type="entry name" value="WD40/YVTN_repeat-like_dom_sf"/>
</dbReference>
<dbReference type="OrthoDB" id="951193at2"/>
<dbReference type="PANTHER" id="PTHR43289:SF34">
    <property type="entry name" value="SERINE_THREONINE-PROTEIN KINASE YBDM-RELATED"/>
    <property type="match status" value="1"/>
</dbReference>
<dbReference type="InterPro" id="IPR000719">
    <property type="entry name" value="Prot_kinase_dom"/>
</dbReference>
<proteinExistence type="predicted"/>
<sequence>MTAPLRAGDPREVGGHRLLGRLGGGGLGTVFLGRSRSGRLLAVRVVAPELAADGEFRRRFEELVASARAVSSFHTAQVVDGAADGAVPWLASEYIAGPSLREAVTVHGPLPVEAVRALGSGLAEALAGVHAAGLLHGGLTPGDVILADDGPRLTDFALARLWDAAHPSRTVAAAPGGIFLAPEQVRTGTTLPASDVFALGGVLVFAATGRNAFGSASGSDALIRVVYGEPDLDGVPAEVRDLIRSCLAKDPAQRPPVGEVLRSLAGNPPDAWLPSAVAGMVGERKEQAGVHGAARGPGRRALLLAAGAGVIGLVGVPVGIRLGAGDAPGTPRPTGTPPAVDGASAPEAVRLGPATTIELGRNDTNSRSLAYSPDGKLLAVGALNKVVLIDPVARTKTGEIAFDRALGYVSALAFSPADGMLAAVYPLPPDPGSGEPQAREHGRVAVTLWNVASRREVLTLSCPSEGNLMAQAHTVAFSPDGRRVALGRDGRDSIGKAVVWEVSSGKQLAFLPVGPGSNGTFGRAGSVVFSPDGKVLAVGYGSELKGAVDLFDTASFAPIATLALEKTDLFGVTALAYAPDGRTLYGAYGGIAAWDTASRRLTTTLAELKSRYQSLSLSPDGKMLAGAGSVGGGLAIWALPSGRQTPVTTGRTGTDLVAFGPDGKTIATCTDTAELLAAVQIRPVA</sequence>
<dbReference type="GO" id="GO:0005524">
    <property type="term" value="F:ATP binding"/>
    <property type="evidence" value="ECO:0007669"/>
    <property type="project" value="UniProtKB-KW"/>
</dbReference>
<keyword evidence="4" id="KW-0067">ATP-binding</keyword>
<evidence type="ECO:0000256" key="1">
    <source>
        <dbReference type="ARBA" id="ARBA00022679"/>
    </source>
</evidence>
<dbReference type="Gene3D" id="1.10.510.10">
    <property type="entry name" value="Transferase(Phosphotransferase) domain 1"/>
    <property type="match status" value="1"/>
</dbReference>
<dbReference type="PROSITE" id="PS50011">
    <property type="entry name" value="PROTEIN_KINASE_DOM"/>
    <property type="match status" value="1"/>
</dbReference>
<keyword evidence="2" id="KW-0547">Nucleotide-binding</keyword>
<dbReference type="Gene3D" id="2.130.10.10">
    <property type="entry name" value="YVTN repeat-like/Quinoprotein amine dehydrogenase"/>
    <property type="match status" value="2"/>
</dbReference>
<dbReference type="SUPFAM" id="SSF82171">
    <property type="entry name" value="DPP6 N-terminal domain-like"/>
    <property type="match status" value="1"/>
</dbReference>
<protein>
    <submittedName>
        <fullName evidence="7">Serine/threonine-protein kinase AfsK</fullName>
        <ecNumber evidence="7">2.7.11.1</ecNumber>
    </submittedName>
</protein>
<evidence type="ECO:0000256" key="4">
    <source>
        <dbReference type="ARBA" id="ARBA00022840"/>
    </source>
</evidence>
<dbReference type="SUPFAM" id="SSF56112">
    <property type="entry name" value="Protein kinase-like (PK-like)"/>
    <property type="match status" value="1"/>
</dbReference>
<evidence type="ECO:0000313" key="7">
    <source>
        <dbReference type="EMBL" id="AYG84651.1"/>
    </source>
</evidence>
<dbReference type="AlphaFoldDB" id="A0A387HPA1"/>
<evidence type="ECO:0000313" key="8">
    <source>
        <dbReference type="Proteomes" id="UP000271554"/>
    </source>
</evidence>
<dbReference type="Proteomes" id="UP000271554">
    <property type="component" value="Chromosome"/>
</dbReference>
<dbReference type="InterPro" id="IPR011009">
    <property type="entry name" value="Kinase-like_dom_sf"/>
</dbReference>
<evidence type="ECO:0000256" key="3">
    <source>
        <dbReference type="ARBA" id="ARBA00022777"/>
    </source>
</evidence>
<dbReference type="GO" id="GO:0004674">
    <property type="term" value="F:protein serine/threonine kinase activity"/>
    <property type="evidence" value="ECO:0007669"/>
    <property type="project" value="UniProtKB-EC"/>
</dbReference>
<reference evidence="7 8" key="1">
    <citation type="submission" date="2018-10" db="EMBL/GenBank/DDBJ databases">
        <title>Relationship between Morphology and Antimicrobial Activity in Streptomyces.</title>
        <authorList>
            <person name="Kang H.J."/>
            <person name="Kim S.B."/>
        </authorList>
    </citation>
    <scope>NUCLEOTIDE SEQUENCE [LARGE SCALE GENOMIC DNA]</scope>
    <source>
        <strain evidence="7 8">BH38</strain>
    </source>
</reference>
<feature type="domain" description="Protein kinase" evidence="6">
    <location>
        <begin position="16"/>
        <end position="273"/>
    </location>
</feature>
<dbReference type="KEGG" id="shun:DWB77_06865"/>
<keyword evidence="1 7" id="KW-0808">Transferase</keyword>
<gene>
    <name evidence="7" type="primary">afsK_12</name>
    <name evidence="7" type="ORF">DWB77_06865</name>
</gene>
<feature type="region of interest" description="Disordered" evidence="5">
    <location>
        <begin position="325"/>
        <end position="345"/>
    </location>
</feature>
<dbReference type="EMBL" id="CP032698">
    <property type="protein sequence ID" value="AYG84651.1"/>
    <property type="molecule type" value="Genomic_DNA"/>
</dbReference>
<dbReference type="Gene3D" id="3.30.200.20">
    <property type="entry name" value="Phosphorylase Kinase, domain 1"/>
    <property type="match status" value="1"/>
</dbReference>
<dbReference type="Pfam" id="PF00069">
    <property type="entry name" value="Pkinase"/>
    <property type="match status" value="1"/>
</dbReference>